<name>M8ATQ9_AEGTA</name>
<feature type="region of interest" description="Disordered" evidence="3">
    <location>
        <begin position="111"/>
        <end position="154"/>
    </location>
</feature>
<dbReference type="InterPro" id="IPR051708">
    <property type="entry name" value="Plant_Aspart_Prot_A1"/>
</dbReference>
<protein>
    <submittedName>
        <fullName evidence="5">Uncharacterized protein</fullName>
    </submittedName>
</protein>
<feature type="chain" id="PRO_5014582594" evidence="4">
    <location>
        <begin position="24"/>
        <end position="154"/>
    </location>
</feature>
<dbReference type="InterPro" id="IPR033121">
    <property type="entry name" value="PEPTIDASE_A1"/>
</dbReference>
<evidence type="ECO:0000256" key="3">
    <source>
        <dbReference type="SAM" id="MobiDB-lite"/>
    </source>
</evidence>
<organism evidence="5">
    <name type="scientific">Aegilops tauschii</name>
    <name type="common">Tausch's goatgrass</name>
    <name type="synonym">Aegilops squarrosa</name>
    <dbReference type="NCBI Taxonomy" id="37682"/>
    <lineage>
        <taxon>Eukaryota</taxon>
        <taxon>Viridiplantae</taxon>
        <taxon>Streptophyta</taxon>
        <taxon>Embryophyta</taxon>
        <taxon>Tracheophyta</taxon>
        <taxon>Spermatophyta</taxon>
        <taxon>Magnoliopsida</taxon>
        <taxon>Liliopsida</taxon>
        <taxon>Poales</taxon>
        <taxon>Poaceae</taxon>
        <taxon>BOP clade</taxon>
        <taxon>Pooideae</taxon>
        <taxon>Triticodae</taxon>
        <taxon>Triticeae</taxon>
        <taxon>Triticinae</taxon>
        <taxon>Aegilops</taxon>
    </lineage>
</organism>
<evidence type="ECO:0000256" key="1">
    <source>
        <dbReference type="ARBA" id="ARBA00022670"/>
    </source>
</evidence>
<dbReference type="GO" id="GO:0005576">
    <property type="term" value="C:extracellular region"/>
    <property type="evidence" value="ECO:0007669"/>
    <property type="project" value="TreeGrafter"/>
</dbReference>
<dbReference type="PANTHER" id="PTHR47967:SF55">
    <property type="entry name" value="PEPTIDASE A1 DOMAIN-CONTAINING PROTEIN"/>
    <property type="match status" value="1"/>
</dbReference>
<feature type="compositionally biased region" description="Basic and acidic residues" evidence="3">
    <location>
        <begin position="120"/>
        <end position="138"/>
    </location>
</feature>
<dbReference type="GO" id="GO:0008233">
    <property type="term" value="F:peptidase activity"/>
    <property type="evidence" value="ECO:0007669"/>
    <property type="project" value="UniProtKB-KW"/>
</dbReference>
<feature type="signal peptide" evidence="4">
    <location>
        <begin position="1"/>
        <end position="23"/>
    </location>
</feature>
<evidence type="ECO:0000256" key="4">
    <source>
        <dbReference type="SAM" id="SignalP"/>
    </source>
</evidence>
<dbReference type="PROSITE" id="PS51767">
    <property type="entry name" value="PEPTIDASE_A1"/>
    <property type="match status" value="1"/>
</dbReference>
<dbReference type="SUPFAM" id="SSF50630">
    <property type="entry name" value="Acid proteases"/>
    <property type="match status" value="1"/>
</dbReference>
<dbReference type="GO" id="GO:0006508">
    <property type="term" value="P:proteolysis"/>
    <property type="evidence" value="ECO:0007669"/>
    <property type="project" value="UniProtKB-KW"/>
</dbReference>
<dbReference type="Gene3D" id="2.40.70.10">
    <property type="entry name" value="Acid Proteases"/>
    <property type="match status" value="1"/>
</dbReference>
<accession>M8ATQ9</accession>
<keyword evidence="1" id="KW-0645">Protease</keyword>
<dbReference type="InterPro" id="IPR021109">
    <property type="entry name" value="Peptidase_aspartic_dom_sf"/>
</dbReference>
<evidence type="ECO:0000313" key="5">
    <source>
        <dbReference type="EnsemblPlants" id="EMT04794"/>
    </source>
</evidence>
<evidence type="ECO:0000256" key="2">
    <source>
        <dbReference type="ARBA" id="ARBA00022801"/>
    </source>
</evidence>
<reference evidence="5" key="1">
    <citation type="submission" date="2015-06" db="UniProtKB">
        <authorList>
            <consortium name="EnsemblPlants"/>
        </authorList>
    </citation>
    <scope>IDENTIFICATION</scope>
</reference>
<dbReference type="PANTHER" id="PTHR47967">
    <property type="entry name" value="OS07G0603500 PROTEIN-RELATED"/>
    <property type="match status" value="1"/>
</dbReference>
<keyword evidence="2" id="KW-0378">Hydrolase</keyword>
<dbReference type="AlphaFoldDB" id="M8ATQ9"/>
<dbReference type="EnsemblPlants" id="EMT04794">
    <property type="protein sequence ID" value="EMT04794"/>
    <property type="gene ID" value="F775_14708"/>
</dbReference>
<proteinExistence type="predicted"/>
<sequence length="154" mass="16374">MACTMCCALLLLGLVLILTPLLCGCTGGGFSVELIHRDSARSPFHDPSLTPHARRLAAVRRSYAGSGSPNPDGAVSEVVSGSFEYFMHVNIGTPGTRMLALLDFGSDLVSSQGVDSDDGPGEKRELDESSNRPTDRPIHACKPSQWLAGPDWTC</sequence>
<keyword evidence="4" id="KW-0732">Signal</keyword>